<dbReference type="InterPro" id="IPR027417">
    <property type="entry name" value="P-loop_NTPase"/>
</dbReference>
<keyword evidence="3" id="KW-0347">Helicase</keyword>
<dbReference type="Pfam" id="PF19263">
    <property type="entry name" value="DUF5906"/>
    <property type="match status" value="1"/>
</dbReference>
<keyword evidence="2" id="KW-0378">Hydrolase</keyword>
<dbReference type="InterPro" id="IPR051620">
    <property type="entry name" value="ORF904-like_C"/>
</dbReference>
<evidence type="ECO:0000256" key="4">
    <source>
        <dbReference type="ARBA" id="ARBA00022840"/>
    </source>
</evidence>
<dbReference type="KEGG" id="cle:Clole_2624"/>
<protein>
    <submittedName>
        <fullName evidence="6">Phage/plasmid primase, P4 family</fullName>
    </submittedName>
</protein>
<sequence>MRIEDLLERLEKVKKNGADSYICCCPAHRDKEPSLSIKETDERILLHCHAGCSTEMILGAIGLEMKYLFKQNNTYTLTWREKVKVWQDPKKGDLRLEALYPYYDDQLQNVLYYKARYEGKEIRHFRVKEEKVIWKNVFKNINKTLYNKSAIKEAKEQQKPIYYVEGEKDVHTLQQLGLLATTAGGATAWLEDFKQYFENLDVIIFQDNDEAGEQLSKKICADLAVVAKTIRVVVPSKEPHGDVTDYLEEGHTKHELLELIEQVEEQKRISEPYKNYRLDDTDNAHTMAIMYKDRLCFAYDMNKWYLYNGIKWEEDRVDGVRILAGKMIERMGHDFALILSKMPEGREKKKQTFLYNMHLKNCRSYRGKSSILNETKHLLPIVSTHFNQPRHLINMPNGTYDINDKQLKEHRATDYLSQVTNVAYVENIAAPNWEKFIKQIFLGDRELMRYVQKAIGYSLTGFTHEQCMFIGYGDGANGKGVFKDILSYILNDYVKCPQAETISQIRQGSEASPDIINLMDARLVVCVESNKGVRFNEGLIKQLTGEDKVTARRLYCEPTSFLPQFKLWLFTNHMPEVVGTDKGIWRRLKVIPFKLDLPEEKKDKHLKEKLMKEVGGILWWCIQGIHLYLEEGLKEPPAVINLVHEFKEESDTLGLFLKECTIHKEGSKVQAKDLYTKYVEWCRANNEVPDNKTRFGLDMKKRIPKESDGRNVYYRDIALVLTVSQFVNVN</sequence>
<keyword evidence="1" id="KW-0547">Nucleotide-binding</keyword>
<evidence type="ECO:0000313" key="7">
    <source>
        <dbReference type="Proteomes" id="UP000008467"/>
    </source>
</evidence>
<dbReference type="Pfam" id="PF03288">
    <property type="entry name" value="Pox_D5"/>
    <property type="match status" value="1"/>
</dbReference>
<dbReference type="RefSeq" id="WP_013657618.1">
    <property type="nucleotide sequence ID" value="NC_015275.1"/>
</dbReference>
<dbReference type="Proteomes" id="UP000008467">
    <property type="component" value="Chromosome"/>
</dbReference>
<dbReference type="PANTHER" id="PTHR35372">
    <property type="entry name" value="ATP BINDING PROTEIN-RELATED"/>
    <property type="match status" value="1"/>
</dbReference>
<dbReference type="AlphaFoldDB" id="F2JIF9"/>
<dbReference type="GO" id="GO:0005524">
    <property type="term" value="F:ATP binding"/>
    <property type="evidence" value="ECO:0007669"/>
    <property type="project" value="UniProtKB-KW"/>
</dbReference>
<gene>
    <name evidence="6" type="ordered locus">Clole_2624</name>
</gene>
<dbReference type="GO" id="GO:0006260">
    <property type="term" value="P:DNA replication"/>
    <property type="evidence" value="ECO:0007669"/>
    <property type="project" value="InterPro"/>
</dbReference>
<dbReference type="InterPro" id="IPR034154">
    <property type="entry name" value="TOPRIM_DnaG/twinkle"/>
</dbReference>
<evidence type="ECO:0000256" key="2">
    <source>
        <dbReference type="ARBA" id="ARBA00022801"/>
    </source>
</evidence>
<accession>F2JIF9</accession>
<dbReference type="SUPFAM" id="SSF56731">
    <property type="entry name" value="DNA primase core"/>
    <property type="match status" value="1"/>
</dbReference>
<dbReference type="InterPro" id="IPR014818">
    <property type="entry name" value="Phage/plasmid_primase_P4_C"/>
</dbReference>
<dbReference type="HOGENOM" id="CLU_018483_0_0_9"/>
<dbReference type="eggNOG" id="COG0358">
    <property type="taxonomic scope" value="Bacteria"/>
</dbReference>
<name>F2JIF9_CELLD</name>
<dbReference type="SMART" id="SM00885">
    <property type="entry name" value="D5_N"/>
    <property type="match status" value="1"/>
</dbReference>
<dbReference type="GO" id="GO:0004386">
    <property type="term" value="F:helicase activity"/>
    <property type="evidence" value="ECO:0007669"/>
    <property type="project" value="UniProtKB-KW"/>
</dbReference>
<proteinExistence type="predicted"/>
<evidence type="ECO:0000256" key="1">
    <source>
        <dbReference type="ARBA" id="ARBA00022741"/>
    </source>
</evidence>
<dbReference type="STRING" id="642492.Clole_2624"/>
<organism evidence="6 7">
    <name type="scientific">Cellulosilyticum lentocellum (strain ATCC 49066 / DSM 5427 / NCIMB 11756 / RHM5)</name>
    <name type="common">Clostridium lentocellum</name>
    <dbReference type="NCBI Taxonomy" id="642492"/>
    <lineage>
        <taxon>Bacteria</taxon>
        <taxon>Bacillati</taxon>
        <taxon>Bacillota</taxon>
        <taxon>Clostridia</taxon>
        <taxon>Lachnospirales</taxon>
        <taxon>Cellulosilyticaceae</taxon>
        <taxon>Cellulosilyticum</taxon>
    </lineage>
</organism>
<keyword evidence="7" id="KW-1185">Reference proteome</keyword>
<feature type="domain" description="SF3 helicase" evidence="5">
    <location>
        <begin position="446"/>
        <end position="606"/>
    </location>
</feature>
<dbReference type="InterPro" id="IPR014015">
    <property type="entry name" value="Helicase_SF3_DNA-vir"/>
</dbReference>
<evidence type="ECO:0000313" key="6">
    <source>
        <dbReference type="EMBL" id="ADZ84325.1"/>
    </source>
</evidence>
<dbReference type="SUPFAM" id="SSF57783">
    <property type="entry name" value="Zinc beta-ribbon"/>
    <property type="match status" value="1"/>
</dbReference>
<dbReference type="InterPro" id="IPR045455">
    <property type="entry name" value="NrS-1_pol-like_helicase"/>
</dbReference>
<dbReference type="GO" id="GO:0003899">
    <property type="term" value="F:DNA-directed RNA polymerase activity"/>
    <property type="evidence" value="ECO:0007669"/>
    <property type="project" value="InterPro"/>
</dbReference>
<keyword evidence="4" id="KW-0067">ATP-binding</keyword>
<dbReference type="EMBL" id="CP002582">
    <property type="protein sequence ID" value="ADZ84325.1"/>
    <property type="molecule type" value="Genomic_DNA"/>
</dbReference>
<dbReference type="PANTHER" id="PTHR35372:SF2">
    <property type="entry name" value="SF3 HELICASE DOMAIN-CONTAINING PROTEIN"/>
    <property type="match status" value="1"/>
</dbReference>
<dbReference type="eggNOG" id="COG3378">
    <property type="taxonomic scope" value="Bacteria"/>
</dbReference>
<dbReference type="InterPro" id="IPR002694">
    <property type="entry name" value="Znf_CHC2"/>
</dbReference>
<dbReference type="Gene3D" id="3.40.1360.10">
    <property type="match status" value="1"/>
</dbReference>
<dbReference type="Pfam" id="PF08706">
    <property type="entry name" value="D5_N"/>
    <property type="match status" value="1"/>
</dbReference>
<dbReference type="Gene3D" id="3.90.580.10">
    <property type="entry name" value="Zinc finger, CHC2-type domain"/>
    <property type="match status" value="1"/>
</dbReference>
<dbReference type="InterPro" id="IPR004968">
    <property type="entry name" value="DNA_primase/NTPase_C"/>
</dbReference>
<dbReference type="InterPro" id="IPR006500">
    <property type="entry name" value="Helicase_put_C_phage/plasmid"/>
</dbReference>
<evidence type="ECO:0000259" key="5">
    <source>
        <dbReference type="PROSITE" id="PS51206"/>
    </source>
</evidence>
<dbReference type="NCBIfam" id="TIGR01613">
    <property type="entry name" value="primase_Cterm"/>
    <property type="match status" value="1"/>
</dbReference>
<dbReference type="GO" id="GO:0008270">
    <property type="term" value="F:zinc ion binding"/>
    <property type="evidence" value="ECO:0007669"/>
    <property type="project" value="InterPro"/>
</dbReference>
<evidence type="ECO:0000256" key="3">
    <source>
        <dbReference type="ARBA" id="ARBA00022806"/>
    </source>
</evidence>
<dbReference type="GO" id="GO:0016787">
    <property type="term" value="F:hydrolase activity"/>
    <property type="evidence" value="ECO:0007669"/>
    <property type="project" value="UniProtKB-KW"/>
</dbReference>
<reference evidence="6 7" key="1">
    <citation type="journal article" date="2011" name="J. Bacteriol.">
        <title>Complete genome sequence of the cellulose-degrading bacterium Cellulosilyticum lentocellum.</title>
        <authorList>
            <consortium name="US DOE Joint Genome Institute"/>
            <person name="Miller D.A."/>
            <person name="Suen G."/>
            <person name="Bruce D."/>
            <person name="Copeland A."/>
            <person name="Cheng J.F."/>
            <person name="Detter C."/>
            <person name="Goodwin L.A."/>
            <person name="Han C.S."/>
            <person name="Hauser L.J."/>
            <person name="Land M.L."/>
            <person name="Lapidus A."/>
            <person name="Lucas S."/>
            <person name="Meincke L."/>
            <person name="Pitluck S."/>
            <person name="Tapia R."/>
            <person name="Teshima H."/>
            <person name="Woyke T."/>
            <person name="Fox B.G."/>
            <person name="Angert E.R."/>
            <person name="Currie C.R."/>
        </authorList>
    </citation>
    <scope>NUCLEOTIDE SEQUENCE [LARGE SCALE GENOMIC DNA]</scope>
    <source>
        <strain evidence="7">ATCC 49066 / DSM 5427 / NCIMB 11756 / RHM5</strain>
    </source>
</reference>
<dbReference type="CDD" id="cd01029">
    <property type="entry name" value="TOPRIM_primases"/>
    <property type="match status" value="1"/>
</dbReference>
<dbReference type="Gene3D" id="3.40.50.300">
    <property type="entry name" value="P-loop containing nucleotide triphosphate hydrolases"/>
    <property type="match status" value="1"/>
</dbReference>
<dbReference type="InterPro" id="IPR036977">
    <property type="entry name" value="DNA_primase_Znf_CHC2"/>
</dbReference>
<dbReference type="GO" id="GO:0003677">
    <property type="term" value="F:DNA binding"/>
    <property type="evidence" value="ECO:0007669"/>
    <property type="project" value="InterPro"/>
</dbReference>
<dbReference type="Pfam" id="PF01807">
    <property type="entry name" value="Zn_ribbon_DnaG"/>
    <property type="match status" value="1"/>
</dbReference>
<dbReference type="PROSITE" id="PS51206">
    <property type="entry name" value="SF3_HELICASE_1"/>
    <property type="match status" value="1"/>
</dbReference>